<organism evidence="2 3">
    <name type="scientific">Mycena alexandri</name>
    <dbReference type="NCBI Taxonomy" id="1745969"/>
    <lineage>
        <taxon>Eukaryota</taxon>
        <taxon>Fungi</taxon>
        <taxon>Dikarya</taxon>
        <taxon>Basidiomycota</taxon>
        <taxon>Agaricomycotina</taxon>
        <taxon>Agaricomycetes</taxon>
        <taxon>Agaricomycetidae</taxon>
        <taxon>Agaricales</taxon>
        <taxon>Marasmiineae</taxon>
        <taxon>Mycenaceae</taxon>
        <taxon>Mycena</taxon>
    </lineage>
</organism>
<feature type="compositionally biased region" description="Polar residues" evidence="1">
    <location>
        <begin position="12"/>
        <end position="21"/>
    </location>
</feature>
<feature type="region of interest" description="Disordered" evidence="1">
    <location>
        <begin position="1"/>
        <end position="33"/>
    </location>
</feature>
<comment type="caution">
    <text evidence="2">The sequence shown here is derived from an EMBL/GenBank/DDBJ whole genome shotgun (WGS) entry which is preliminary data.</text>
</comment>
<reference evidence="2" key="1">
    <citation type="submission" date="2023-03" db="EMBL/GenBank/DDBJ databases">
        <title>Massive genome expansion in bonnet fungi (Mycena s.s.) driven by repeated elements and novel gene families across ecological guilds.</title>
        <authorList>
            <consortium name="Lawrence Berkeley National Laboratory"/>
            <person name="Harder C.B."/>
            <person name="Miyauchi S."/>
            <person name="Viragh M."/>
            <person name="Kuo A."/>
            <person name="Thoen E."/>
            <person name="Andreopoulos B."/>
            <person name="Lu D."/>
            <person name="Skrede I."/>
            <person name="Drula E."/>
            <person name="Henrissat B."/>
            <person name="Morin E."/>
            <person name="Kohler A."/>
            <person name="Barry K."/>
            <person name="LaButti K."/>
            <person name="Morin E."/>
            <person name="Salamov A."/>
            <person name="Lipzen A."/>
            <person name="Mereny Z."/>
            <person name="Hegedus B."/>
            <person name="Baldrian P."/>
            <person name="Stursova M."/>
            <person name="Weitz H."/>
            <person name="Taylor A."/>
            <person name="Grigoriev I.V."/>
            <person name="Nagy L.G."/>
            <person name="Martin F."/>
            <person name="Kauserud H."/>
        </authorList>
    </citation>
    <scope>NUCLEOTIDE SEQUENCE</scope>
    <source>
        <strain evidence="2">CBHHK200</strain>
    </source>
</reference>
<gene>
    <name evidence="2" type="ORF">C8F04DRAFT_1230411</name>
</gene>
<evidence type="ECO:0000313" key="3">
    <source>
        <dbReference type="Proteomes" id="UP001218188"/>
    </source>
</evidence>
<sequence length="2119" mass="236465">MSALHRHPPSSPFQSTCGTAHQTKDPRGGRDAYPSCEGLKLGIRSTRTPHDDEHAVEIKNSLGFKTKSRGSEKTVQSGAARNRRSGRMEYLNSESKLNQSGLRTESTATAPTAYHSLFGNSAQEASAGPSESLHVFLPATLLSAAEFMQQVGSLPYLKRHGFATKLALENDPQLPNLIQELLATSALPARVPYPAVPDDAETPKFIDLQFPQTTASKSFVQRELGLTMAVAAGQPALPILLEALLHPSMAGKAQVVNACVKYASDEQLLAAYHRCVPAIQTALKESLSKADRQELLASLGVPPRPAPDVVEPELAVLERTLTTCAEYQREEAWNKTTLAANLIFLHLTYPTYNRLGSIWPDHHLHNPKYISADSPLNLMDKIFELLAAFPPTRSGLESAYKLPDPIGRRFLSLLQTDLSRSLALVTKLCLGVNSDEKHYFSLPESFAKDRYSRRFWHGLDLETQRTHVEPFLANLLEFNNGCLLKSGQLTGLRLPEELRWPVVHAIALKAIALLKDVQVEKERSNVVAFILGAIKTLHARLVPLAATDSTPKRNDQSAIEDGAAELIAHAIKHFLASLTATEKSDEDIVRVLRSMLVGPLFPVINHYHTLAKVLFESVRGVFSMQHVSTWLLQALAPQFLNALTPPVRTVHAIPNHGVVQPYSNLPQGDNDCIFQVVLSLWPPRDHLLFYTNYAVPYLSRSQKDHIWAMLDDSAYFVAALGVEDSRHTALAALKSFPPLPAARHAIIQQALLSDSTDDIILSLYALCDIADPAARAALIKMTYTRLFDERLEVYRTLFAATMAGESVREFVETMKWFVPRIKNEIAPDAGQLPTLISVPAVIKLLRRANEEEAKEIAAIYVAWENQVNEGVSPVSTISHHILSIVNYCLTIFAGNPKGVFFEMALQILWARCLNEHGLSKARVQFVTRATYHATDVRDEADELAFRTFLTTVNTWTDYGFWRIQDEEAYVEFMYRRNQEIYAPVVFDEANPAYGVFVEGMLRCLGTRWERVPRLCEYVQRQMGVIRDARGTGDAPAEWDKAPVSDAVVFMLGLAGLSRGMQALPWWAEFSDLRLVSNSAQDEVDLRWGECRDGNDVMDAAKLDALVELLLRTDDTAVYLRLVSQHLINVRQDLLLDRFITTGKYGVFNPAPADYAPGDTIEPASWDFRSAARFSPHQCEVFGEMFLGVIRSNEFPLQTRVQATEQFTKLPTTTIHELAALLTEDGLNPRICEAILMFLPRLDEPAAGIQFLLAPAILAGELARTAVHSVKRSLEHVPLASVPSFLEPPTAKPLKIGVFKELVRIITTYIELPEMQDLVKRLWDRPLHQDVRIVLLQSILPVLDTPQQDLAWYIIDKAVASIDTLQADNTLFVLLAVVAEVPTASVADVLHTHLPRSPVLSDMATVTIPKAHCERYVETVLWPLTQIHLNADLAESIKADKKKSAELVERIPLIRSSSYIACFDSFLQPHNAASFAERAAKDSCELVDVGLQIYKPNNNFGYLPEEQVFLYLTECIGRCVAQDQQCWGFLLEIIGLLASRIAHFQRDATPQGHRSIKQLHALRLADNFLFNTTEFLCLKVTHDRMELLKPLAEHGVEDFFATTIYERRFNIFRKHVARVSKNGTGEDILPEARALLAENNKLWHSCHHTFETGIDKLPILCKEILAGENGVADAPWVNSIQLKTLEVAYTCTSSYAEELGAFHSHVATHQPAFYQQSYATFESLIQRALKDSLVKDSQLGFSEAFRLLLEPLIQRHRQSNSEEEGGMIVSLLKPYPYDFFTLAPECAQGLIQNALMRVRPGKSESMARARELLALLFRCVGQDLASFPASFFLEQIYCGNFLSLALDQSDHLADSTLSFLYFFGSDDPSGGDIEDRGTKSTVAAVQTLYDDWKARHASSFTQKTGDKMSTYSSSTALLVVLDTYKTSPKLILANPSLFFSCLCLSLSDADLHSYSTRLFSSLHSVLTPVYTFQKRSDWVPPAELTLSFAHKMLVELPDEVLDAVVGPFNVGVTESKQEAVKLLVWWTEMFFSNNGPYTELVDAEGRERLLSRYEELRLLAVGDGDAVVRVTALEKLRKASDFVGKRKALAVEDGDAVVRVTALENLRKASDFVGKREPLW</sequence>
<name>A0AAD6T7M8_9AGAR</name>
<accession>A0AAD6T7M8</accession>
<feature type="region of interest" description="Disordered" evidence="1">
    <location>
        <begin position="66"/>
        <end position="103"/>
    </location>
</feature>
<proteinExistence type="predicted"/>
<keyword evidence="3" id="KW-1185">Reference proteome</keyword>
<dbReference type="EMBL" id="JARJCM010000017">
    <property type="protein sequence ID" value="KAJ7041326.1"/>
    <property type="molecule type" value="Genomic_DNA"/>
</dbReference>
<feature type="compositionally biased region" description="Polar residues" evidence="1">
    <location>
        <begin position="92"/>
        <end position="103"/>
    </location>
</feature>
<evidence type="ECO:0000256" key="1">
    <source>
        <dbReference type="SAM" id="MobiDB-lite"/>
    </source>
</evidence>
<protein>
    <submittedName>
        <fullName evidence="2">Uncharacterized protein</fullName>
    </submittedName>
</protein>
<dbReference type="Proteomes" id="UP001218188">
    <property type="component" value="Unassembled WGS sequence"/>
</dbReference>
<evidence type="ECO:0000313" key="2">
    <source>
        <dbReference type="EMBL" id="KAJ7041326.1"/>
    </source>
</evidence>